<feature type="region of interest" description="Disordered" evidence="1">
    <location>
        <begin position="34"/>
        <end position="54"/>
    </location>
</feature>
<dbReference type="Proteomes" id="UP000008021">
    <property type="component" value="Chromosome 3"/>
</dbReference>
<reference evidence="2" key="1">
    <citation type="submission" date="2015-04" db="UniProtKB">
        <authorList>
            <consortium name="EnsemblPlants"/>
        </authorList>
    </citation>
    <scope>IDENTIFICATION</scope>
</reference>
<accession>A0A0E0D0H0</accession>
<reference evidence="2" key="2">
    <citation type="submission" date="2018-05" db="EMBL/GenBank/DDBJ databases">
        <title>OmerRS3 (Oryza meridionalis Reference Sequence Version 3).</title>
        <authorList>
            <person name="Zhang J."/>
            <person name="Kudrna D."/>
            <person name="Lee S."/>
            <person name="Talag J."/>
            <person name="Welchert J."/>
            <person name="Wing R.A."/>
        </authorList>
    </citation>
    <scope>NUCLEOTIDE SEQUENCE [LARGE SCALE GENOMIC DNA]</scope>
    <source>
        <strain evidence="2">cv. OR44</strain>
    </source>
</reference>
<organism evidence="2">
    <name type="scientific">Oryza meridionalis</name>
    <dbReference type="NCBI Taxonomy" id="40149"/>
    <lineage>
        <taxon>Eukaryota</taxon>
        <taxon>Viridiplantae</taxon>
        <taxon>Streptophyta</taxon>
        <taxon>Embryophyta</taxon>
        <taxon>Tracheophyta</taxon>
        <taxon>Spermatophyta</taxon>
        <taxon>Magnoliopsida</taxon>
        <taxon>Liliopsida</taxon>
        <taxon>Poales</taxon>
        <taxon>Poaceae</taxon>
        <taxon>BOP clade</taxon>
        <taxon>Oryzoideae</taxon>
        <taxon>Oryzeae</taxon>
        <taxon>Oryzinae</taxon>
        <taxon>Oryza</taxon>
    </lineage>
</organism>
<protein>
    <submittedName>
        <fullName evidence="2">Uncharacterized protein</fullName>
    </submittedName>
</protein>
<dbReference type="Gramene" id="OMERI03G15470.5">
    <property type="protein sequence ID" value="OMERI03G15470.5"/>
    <property type="gene ID" value="OMERI03G15470"/>
</dbReference>
<dbReference type="HOGENOM" id="CLU_2487190_0_0_1"/>
<feature type="compositionally biased region" description="Low complexity" evidence="1">
    <location>
        <begin position="34"/>
        <end position="43"/>
    </location>
</feature>
<name>A0A0E0D0H0_9ORYZ</name>
<keyword evidence="3" id="KW-1185">Reference proteome</keyword>
<sequence>MTSSSALTPSTRSPSSSTLVESLIMLQYHDDVFPNTPTSSLRRTPPPPAKPTPSNYVDKKLYHCGFKLWRLKGDLQAAVRCKMVEIL</sequence>
<dbReference type="EnsemblPlants" id="OMERI03G15470.5">
    <property type="protein sequence ID" value="OMERI03G15470.5"/>
    <property type="gene ID" value="OMERI03G15470"/>
</dbReference>
<evidence type="ECO:0000313" key="2">
    <source>
        <dbReference type="EnsemblPlants" id="OMERI03G15470.5"/>
    </source>
</evidence>
<proteinExistence type="predicted"/>
<dbReference type="AlphaFoldDB" id="A0A0E0D0H0"/>
<evidence type="ECO:0000313" key="3">
    <source>
        <dbReference type="Proteomes" id="UP000008021"/>
    </source>
</evidence>
<evidence type="ECO:0000256" key="1">
    <source>
        <dbReference type="SAM" id="MobiDB-lite"/>
    </source>
</evidence>